<organism evidence="1 2">
    <name type="scientific">Pseudohalioglobus lutimaris</name>
    <dbReference type="NCBI Taxonomy" id="1737061"/>
    <lineage>
        <taxon>Bacteria</taxon>
        <taxon>Pseudomonadati</taxon>
        <taxon>Pseudomonadota</taxon>
        <taxon>Gammaproteobacteria</taxon>
        <taxon>Cellvibrionales</taxon>
        <taxon>Halieaceae</taxon>
        <taxon>Pseudohalioglobus</taxon>
    </lineage>
</organism>
<evidence type="ECO:0000313" key="2">
    <source>
        <dbReference type="Proteomes" id="UP000235005"/>
    </source>
</evidence>
<reference evidence="1 2" key="1">
    <citation type="submission" date="2018-01" db="EMBL/GenBank/DDBJ databases">
        <title>The draft genome sequence of Halioglobus lutimaris HF004.</title>
        <authorList>
            <person name="Du Z.-J."/>
            <person name="Shi M.-J."/>
        </authorList>
    </citation>
    <scope>NUCLEOTIDE SEQUENCE [LARGE SCALE GENOMIC DNA]</scope>
    <source>
        <strain evidence="1 2">HF004</strain>
    </source>
</reference>
<name>A0A2N5WX15_9GAMM</name>
<dbReference type="EMBL" id="PKUS01000048">
    <property type="protein sequence ID" value="PLW66789.1"/>
    <property type="molecule type" value="Genomic_DNA"/>
</dbReference>
<dbReference type="Gene3D" id="3.90.180.10">
    <property type="entry name" value="Medium-chain alcohol dehydrogenases, catalytic domain"/>
    <property type="match status" value="1"/>
</dbReference>
<keyword evidence="2" id="KW-1185">Reference proteome</keyword>
<dbReference type="Gene3D" id="3.40.50.720">
    <property type="entry name" value="NAD(P)-binding Rossmann-like Domain"/>
    <property type="match status" value="1"/>
</dbReference>
<dbReference type="Proteomes" id="UP000235005">
    <property type="component" value="Unassembled WGS sequence"/>
</dbReference>
<evidence type="ECO:0008006" key="3">
    <source>
        <dbReference type="Google" id="ProtNLM"/>
    </source>
</evidence>
<gene>
    <name evidence="1" type="ORF">C0039_20020</name>
</gene>
<proteinExistence type="predicted"/>
<sequence length="59" mass="6596">MLTAPLHVREKAWSRLAIDLDLDKLEELSFDIAFSDLKTAAEDILAGKTRGRAIVNLSR</sequence>
<dbReference type="AlphaFoldDB" id="A0A2N5WX15"/>
<comment type="caution">
    <text evidence="1">The sequence shown here is derived from an EMBL/GenBank/DDBJ whole genome shotgun (WGS) entry which is preliminary data.</text>
</comment>
<evidence type="ECO:0000313" key="1">
    <source>
        <dbReference type="EMBL" id="PLW66789.1"/>
    </source>
</evidence>
<protein>
    <recommendedName>
        <fullName evidence="3">Alcohol dehydrogenase</fullName>
    </recommendedName>
</protein>
<accession>A0A2N5WX15</accession>